<feature type="transmembrane region" description="Helical" evidence="6">
    <location>
        <begin position="186"/>
        <end position="205"/>
    </location>
</feature>
<evidence type="ECO:0000256" key="6">
    <source>
        <dbReference type="RuleBase" id="RU363032"/>
    </source>
</evidence>
<evidence type="ECO:0000313" key="9">
    <source>
        <dbReference type="Proteomes" id="UP000616779"/>
    </source>
</evidence>
<dbReference type="Gene3D" id="1.10.3720.10">
    <property type="entry name" value="MetI-like"/>
    <property type="match status" value="1"/>
</dbReference>
<organism evidence="8 9">
    <name type="scientific">Paenibacillus phytorum</name>
    <dbReference type="NCBI Taxonomy" id="2654977"/>
    <lineage>
        <taxon>Bacteria</taxon>
        <taxon>Bacillati</taxon>
        <taxon>Bacillota</taxon>
        <taxon>Bacilli</taxon>
        <taxon>Bacillales</taxon>
        <taxon>Paenibacillaceae</taxon>
        <taxon>Paenibacillus</taxon>
    </lineage>
</organism>
<dbReference type="InterPro" id="IPR035906">
    <property type="entry name" value="MetI-like_sf"/>
</dbReference>
<dbReference type="PANTHER" id="PTHR30177:SF4">
    <property type="entry name" value="OSMOPROTECTANT IMPORT PERMEASE PROTEIN OSMW"/>
    <property type="match status" value="1"/>
</dbReference>
<gene>
    <name evidence="8" type="ORF">GC098_26890</name>
</gene>
<dbReference type="PROSITE" id="PS50928">
    <property type="entry name" value="ABC_TM1"/>
    <property type="match status" value="1"/>
</dbReference>
<evidence type="ECO:0000256" key="1">
    <source>
        <dbReference type="ARBA" id="ARBA00004141"/>
    </source>
</evidence>
<feature type="transmembrane region" description="Helical" evidence="6">
    <location>
        <begin position="30"/>
        <end position="51"/>
    </location>
</feature>
<dbReference type="EMBL" id="WHOA01000191">
    <property type="protein sequence ID" value="NOU74971.1"/>
    <property type="molecule type" value="Genomic_DNA"/>
</dbReference>
<feature type="transmembrane region" description="Helical" evidence="6">
    <location>
        <begin position="58"/>
        <end position="84"/>
    </location>
</feature>
<dbReference type="Proteomes" id="UP000616779">
    <property type="component" value="Unassembled WGS sequence"/>
</dbReference>
<keyword evidence="9" id="KW-1185">Reference proteome</keyword>
<sequence length="236" mass="25497">MDKSTNALDLFVNTFITNKSIILTALWQHIYISLTALVISLLISIPLGIFLTRRKNIAGVAIGITGVFQTIPSIALFGFMLPFVGIGVKPTLIALVLYSLLPIVRNVYTGILEVNQSIVDAGRGMGMTNWQILWNIELPLALPVLMAGVRTAAVLTIGVTTIAAFIGAGGLGEIVFRGVALMRTELIIAGGLPAALLAVITEFLLKRLEIKVTPNKQSNPKKSKRLKKKVERIARV</sequence>
<evidence type="ECO:0000256" key="5">
    <source>
        <dbReference type="ARBA" id="ARBA00023136"/>
    </source>
</evidence>
<dbReference type="Pfam" id="PF00528">
    <property type="entry name" value="BPD_transp_1"/>
    <property type="match status" value="1"/>
</dbReference>
<keyword evidence="5 6" id="KW-0472">Membrane</keyword>
<dbReference type="InterPro" id="IPR000515">
    <property type="entry name" value="MetI-like"/>
</dbReference>
<dbReference type="InterPro" id="IPR051204">
    <property type="entry name" value="ABC_transp_perm/SBD"/>
</dbReference>
<comment type="similarity">
    <text evidence="6">Belongs to the binding-protein-dependent transport system permease family.</text>
</comment>
<feature type="transmembrane region" description="Helical" evidence="6">
    <location>
        <begin position="90"/>
        <end position="108"/>
    </location>
</feature>
<name>A0ABX1Y4E9_9BACL</name>
<keyword evidence="4 6" id="KW-1133">Transmembrane helix</keyword>
<comment type="subcellular location">
    <subcellularLocation>
        <location evidence="6">Cell membrane</location>
        <topology evidence="6">Multi-pass membrane protein</topology>
    </subcellularLocation>
    <subcellularLocation>
        <location evidence="1">Membrane</location>
        <topology evidence="1">Multi-pass membrane protein</topology>
    </subcellularLocation>
</comment>
<feature type="domain" description="ABC transmembrane type-1" evidence="7">
    <location>
        <begin position="26"/>
        <end position="205"/>
    </location>
</feature>
<accession>A0ABX1Y4E9</accession>
<dbReference type="SUPFAM" id="SSF161098">
    <property type="entry name" value="MetI-like"/>
    <property type="match status" value="1"/>
</dbReference>
<keyword evidence="3 6" id="KW-0812">Transmembrane</keyword>
<evidence type="ECO:0000256" key="2">
    <source>
        <dbReference type="ARBA" id="ARBA00022448"/>
    </source>
</evidence>
<evidence type="ECO:0000313" key="8">
    <source>
        <dbReference type="EMBL" id="NOU74971.1"/>
    </source>
</evidence>
<dbReference type="PANTHER" id="PTHR30177">
    <property type="entry name" value="GLYCINE BETAINE/L-PROLINE TRANSPORT SYSTEM PERMEASE PROTEIN PROW"/>
    <property type="match status" value="1"/>
</dbReference>
<comment type="caution">
    <text evidence="8">The sequence shown here is derived from an EMBL/GenBank/DDBJ whole genome shotgun (WGS) entry which is preliminary data.</text>
</comment>
<evidence type="ECO:0000259" key="7">
    <source>
        <dbReference type="PROSITE" id="PS50928"/>
    </source>
</evidence>
<proteinExistence type="inferred from homology"/>
<keyword evidence="2 6" id="KW-0813">Transport</keyword>
<evidence type="ECO:0000256" key="4">
    <source>
        <dbReference type="ARBA" id="ARBA00022989"/>
    </source>
</evidence>
<evidence type="ECO:0000256" key="3">
    <source>
        <dbReference type="ARBA" id="ARBA00022692"/>
    </source>
</evidence>
<protein>
    <submittedName>
        <fullName evidence="8">ABC transporter permease subunit</fullName>
    </submittedName>
</protein>
<reference evidence="8 9" key="1">
    <citation type="submission" date="2019-10" db="EMBL/GenBank/DDBJ databases">
        <title>Description of Paenibacillus terrestris sp. nov.</title>
        <authorList>
            <person name="Carlier A."/>
            <person name="Qi S."/>
        </authorList>
    </citation>
    <scope>NUCLEOTIDE SEQUENCE [LARGE SCALE GENOMIC DNA]</scope>
    <source>
        <strain evidence="8 9">LMG 31458</strain>
    </source>
</reference>
<feature type="transmembrane region" description="Helical" evidence="6">
    <location>
        <begin position="140"/>
        <end position="166"/>
    </location>
</feature>
<dbReference type="CDD" id="cd06261">
    <property type="entry name" value="TM_PBP2"/>
    <property type="match status" value="1"/>
</dbReference>
<dbReference type="RefSeq" id="WP_171646364.1">
    <property type="nucleotide sequence ID" value="NZ_WHOA01000191.1"/>
</dbReference>